<reference evidence="2" key="1">
    <citation type="submission" date="2022-12" db="EMBL/GenBank/DDBJ databases">
        <title>Draft genome assemblies for two species of Escallonia (Escalloniales).</title>
        <authorList>
            <person name="Chanderbali A."/>
            <person name="Dervinis C."/>
            <person name="Anghel I."/>
            <person name="Soltis D."/>
            <person name="Soltis P."/>
            <person name="Zapata F."/>
        </authorList>
    </citation>
    <scope>NUCLEOTIDE SEQUENCE</scope>
    <source>
        <strain evidence="2">UCBG64.0493</strain>
        <tissue evidence="2">Leaf</tissue>
    </source>
</reference>
<organism evidence="2 3">
    <name type="scientific">Escallonia herrerae</name>
    <dbReference type="NCBI Taxonomy" id="1293975"/>
    <lineage>
        <taxon>Eukaryota</taxon>
        <taxon>Viridiplantae</taxon>
        <taxon>Streptophyta</taxon>
        <taxon>Embryophyta</taxon>
        <taxon>Tracheophyta</taxon>
        <taxon>Spermatophyta</taxon>
        <taxon>Magnoliopsida</taxon>
        <taxon>eudicotyledons</taxon>
        <taxon>Gunneridae</taxon>
        <taxon>Pentapetalae</taxon>
        <taxon>asterids</taxon>
        <taxon>campanulids</taxon>
        <taxon>Escalloniales</taxon>
        <taxon>Escalloniaceae</taxon>
        <taxon>Escallonia</taxon>
    </lineage>
</organism>
<feature type="compositionally biased region" description="Low complexity" evidence="1">
    <location>
        <begin position="133"/>
        <end position="145"/>
    </location>
</feature>
<gene>
    <name evidence="2" type="ORF">RJ639_025880</name>
</gene>
<name>A0AA88S7F0_9ASTE</name>
<evidence type="ECO:0000313" key="2">
    <source>
        <dbReference type="EMBL" id="KAK2997145.1"/>
    </source>
</evidence>
<feature type="compositionally biased region" description="Basic and acidic residues" evidence="1">
    <location>
        <begin position="88"/>
        <end position="99"/>
    </location>
</feature>
<keyword evidence="3" id="KW-1185">Reference proteome</keyword>
<feature type="compositionally biased region" description="Low complexity" evidence="1">
    <location>
        <begin position="177"/>
        <end position="190"/>
    </location>
</feature>
<proteinExistence type="predicted"/>
<dbReference type="Proteomes" id="UP001188597">
    <property type="component" value="Unassembled WGS sequence"/>
</dbReference>
<dbReference type="AlphaFoldDB" id="A0AA88S7F0"/>
<comment type="caution">
    <text evidence="2">The sequence shown here is derived from an EMBL/GenBank/DDBJ whole genome shotgun (WGS) entry which is preliminary data.</text>
</comment>
<sequence length="283" mass="31073">MGDFTLLSDSDDDRAVEELLAQAKDHSVLEQVAAINCSGCTSDSALPTHLETRFRKLKSFPSAEPTQKSSHSSRFPSSKSFKPQLNGESKDSAGSKPEPESDAIFGTSVFPTSTENPVRKMGLKPEIGSGFCSSPSKLSDSSTDDAIFKPSKRNLDGKTGSKSKSRSDPFRSRSDSSSRSSDSGSPPRKSGCLFCSPKRVSRKKSKDRRVDRIGFDWRKDDGFLSDLGTFSTKEQEKMLKKAMIEEEKISCEAEKIVKWARQESMRIDASGLGDELSDKESNK</sequence>
<dbReference type="EMBL" id="JAVXUP010004393">
    <property type="protein sequence ID" value="KAK2997145.1"/>
    <property type="molecule type" value="Genomic_DNA"/>
</dbReference>
<feature type="compositionally biased region" description="Basic and acidic residues" evidence="1">
    <location>
        <begin position="165"/>
        <end position="176"/>
    </location>
</feature>
<feature type="region of interest" description="Disordered" evidence="1">
    <location>
        <begin position="57"/>
        <end position="208"/>
    </location>
</feature>
<protein>
    <submittedName>
        <fullName evidence="2">Uncharacterized protein</fullName>
    </submittedName>
</protein>
<dbReference type="PANTHER" id="PTHR35692:SF1">
    <property type="entry name" value="F26F24.11"/>
    <property type="match status" value="1"/>
</dbReference>
<feature type="compositionally biased region" description="Low complexity" evidence="1">
    <location>
        <begin position="68"/>
        <end position="83"/>
    </location>
</feature>
<dbReference type="PANTHER" id="PTHR35692">
    <property type="entry name" value="F26F24.11"/>
    <property type="match status" value="1"/>
</dbReference>
<evidence type="ECO:0000313" key="3">
    <source>
        <dbReference type="Proteomes" id="UP001188597"/>
    </source>
</evidence>
<evidence type="ECO:0000256" key="1">
    <source>
        <dbReference type="SAM" id="MobiDB-lite"/>
    </source>
</evidence>
<accession>A0AA88S7F0</accession>